<dbReference type="EMBL" id="LAZR01051916">
    <property type="protein sequence ID" value="KKK84115.1"/>
    <property type="molecule type" value="Genomic_DNA"/>
</dbReference>
<dbReference type="SUPFAM" id="SSF53098">
    <property type="entry name" value="Ribonuclease H-like"/>
    <property type="match status" value="1"/>
</dbReference>
<dbReference type="Gene3D" id="3.30.420.10">
    <property type="entry name" value="Ribonuclease H-like superfamily/Ribonuclease H"/>
    <property type="match status" value="1"/>
</dbReference>
<accession>A0A0F8ZDT6</accession>
<dbReference type="AlphaFoldDB" id="A0A0F8ZDT6"/>
<dbReference type="Pfam" id="PF10108">
    <property type="entry name" value="DNA_pol_B_exo2"/>
    <property type="match status" value="1"/>
</dbReference>
<evidence type="ECO:0000259" key="1">
    <source>
        <dbReference type="Pfam" id="PF10108"/>
    </source>
</evidence>
<sequence>MLLQIFFDKVYDQHKPGEGTHQSLTWIGHNVIDFDLRFLYQRAAVGGIKPPFLIPTEARHGSMVYDTMKAWAGWKGYVKQDDLYAALGGEPHENDDMDGSQVWDYIKAGRYDEVLAYNKRDVEKLRFNYKRLTWQ</sequence>
<gene>
    <name evidence="2" type="ORF">LCGC14_2786580</name>
</gene>
<protein>
    <recommendedName>
        <fullName evidence="1">Predicted 3'-5' exonuclease PolB-like domain-containing protein</fullName>
    </recommendedName>
</protein>
<name>A0A0F8ZDT6_9ZZZZ</name>
<dbReference type="InterPro" id="IPR036397">
    <property type="entry name" value="RNaseH_sf"/>
</dbReference>
<dbReference type="GO" id="GO:0003676">
    <property type="term" value="F:nucleic acid binding"/>
    <property type="evidence" value="ECO:0007669"/>
    <property type="project" value="InterPro"/>
</dbReference>
<feature type="domain" description="Predicted 3'-5' exonuclease PolB-like" evidence="1">
    <location>
        <begin position="24"/>
        <end position="122"/>
    </location>
</feature>
<feature type="non-terminal residue" evidence="2">
    <location>
        <position position="1"/>
    </location>
</feature>
<dbReference type="InterPro" id="IPR019288">
    <property type="entry name" value="3'-5'_exonuclease_PolB-like"/>
</dbReference>
<proteinExistence type="predicted"/>
<dbReference type="InterPro" id="IPR012337">
    <property type="entry name" value="RNaseH-like_sf"/>
</dbReference>
<evidence type="ECO:0000313" key="2">
    <source>
        <dbReference type="EMBL" id="KKK84115.1"/>
    </source>
</evidence>
<comment type="caution">
    <text evidence="2">The sequence shown here is derived from an EMBL/GenBank/DDBJ whole genome shotgun (WGS) entry which is preliminary data.</text>
</comment>
<organism evidence="2">
    <name type="scientific">marine sediment metagenome</name>
    <dbReference type="NCBI Taxonomy" id="412755"/>
    <lineage>
        <taxon>unclassified sequences</taxon>
        <taxon>metagenomes</taxon>
        <taxon>ecological metagenomes</taxon>
    </lineage>
</organism>
<reference evidence="2" key="1">
    <citation type="journal article" date="2015" name="Nature">
        <title>Complex archaea that bridge the gap between prokaryotes and eukaryotes.</title>
        <authorList>
            <person name="Spang A."/>
            <person name="Saw J.H."/>
            <person name="Jorgensen S.L."/>
            <person name="Zaremba-Niedzwiedzka K."/>
            <person name="Martijn J."/>
            <person name="Lind A.E."/>
            <person name="van Eijk R."/>
            <person name="Schleper C."/>
            <person name="Guy L."/>
            <person name="Ettema T.J."/>
        </authorList>
    </citation>
    <scope>NUCLEOTIDE SEQUENCE</scope>
</reference>